<gene>
    <name evidence="2" type="ORF">MM415A00409_0016</name>
    <name evidence="1" type="ORF">MM415B00536_0032</name>
</gene>
<dbReference type="EMBL" id="MT141513">
    <property type="protein sequence ID" value="QJA64131.1"/>
    <property type="molecule type" value="Genomic_DNA"/>
</dbReference>
<reference evidence="2" key="1">
    <citation type="submission" date="2020-03" db="EMBL/GenBank/DDBJ databases">
        <title>The deep terrestrial virosphere.</title>
        <authorList>
            <person name="Holmfeldt K."/>
            <person name="Nilsson E."/>
            <person name="Simone D."/>
            <person name="Lopez-Fernandez M."/>
            <person name="Wu X."/>
            <person name="de Brujin I."/>
            <person name="Lundin D."/>
            <person name="Andersson A."/>
            <person name="Bertilsson S."/>
            <person name="Dopson M."/>
        </authorList>
    </citation>
    <scope>NUCLEOTIDE SEQUENCE</scope>
    <source>
        <strain evidence="2">MM415A00409</strain>
        <strain evidence="1">MM415B00536</strain>
    </source>
</reference>
<name>A0A6M3KL06_9ZZZZ</name>
<proteinExistence type="predicted"/>
<accession>A0A6M3KL06</accession>
<sequence length="147" mass="15556">MPFDAKLVLADSTADWTYANLVSYGTPTSLTRNAGGFVVLDLRKTGAKGLAAILIIDQTAEATNDALTCTIEASSLLAFTAGYVQQLVTFDIAGATAGIIVGSETPCTVIRRFSTNLQYLRCKASATSADDFHTCHVLIAPAPFNYL</sequence>
<organism evidence="2">
    <name type="scientific">viral metagenome</name>
    <dbReference type="NCBI Taxonomy" id="1070528"/>
    <lineage>
        <taxon>unclassified sequences</taxon>
        <taxon>metagenomes</taxon>
        <taxon>organismal metagenomes</taxon>
    </lineage>
</organism>
<dbReference type="AlphaFoldDB" id="A0A6M3KL06"/>
<dbReference type="EMBL" id="MT142486">
    <property type="protein sequence ID" value="QJA82390.1"/>
    <property type="molecule type" value="Genomic_DNA"/>
</dbReference>
<protein>
    <submittedName>
        <fullName evidence="2">Uncharacterized protein</fullName>
    </submittedName>
</protein>
<evidence type="ECO:0000313" key="2">
    <source>
        <dbReference type="EMBL" id="QJA82390.1"/>
    </source>
</evidence>
<evidence type="ECO:0000313" key="1">
    <source>
        <dbReference type="EMBL" id="QJA64131.1"/>
    </source>
</evidence>